<dbReference type="RefSeq" id="WP_087107884.1">
    <property type="nucleotide sequence ID" value="NZ_CBCSCN010000001.1"/>
</dbReference>
<feature type="transmembrane region" description="Helical" evidence="6">
    <location>
        <begin position="80"/>
        <end position="104"/>
    </location>
</feature>
<evidence type="ECO:0000259" key="7">
    <source>
        <dbReference type="Pfam" id="PF09335"/>
    </source>
</evidence>
<evidence type="ECO:0000256" key="5">
    <source>
        <dbReference type="ARBA" id="ARBA00023136"/>
    </source>
</evidence>
<keyword evidence="2 6" id="KW-1003">Cell membrane</keyword>
<dbReference type="GO" id="GO:0005886">
    <property type="term" value="C:plasma membrane"/>
    <property type="evidence" value="ECO:0007669"/>
    <property type="project" value="UniProtKB-SubCell"/>
</dbReference>
<dbReference type="AlphaFoldDB" id="A0A1X7AH49"/>
<feature type="transmembrane region" description="Helical" evidence="6">
    <location>
        <begin position="52"/>
        <end position="73"/>
    </location>
</feature>
<feature type="transmembrane region" description="Helical" evidence="6">
    <location>
        <begin position="21"/>
        <end position="46"/>
    </location>
</feature>
<reference evidence="8 9" key="1">
    <citation type="submission" date="2017-03" db="EMBL/GenBank/DDBJ databases">
        <authorList>
            <person name="Afonso C.L."/>
            <person name="Miller P.J."/>
            <person name="Scott M.A."/>
            <person name="Spackman E."/>
            <person name="Goraichik I."/>
            <person name="Dimitrov K.M."/>
            <person name="Suarez D.L."/>
            <person name="Swayne D.E."/>
        </authorList>
    </citation>
    <scope>NUCLEOTIDE SEQUENCE [LARGE SCALE GENOMIC DNA]</scope>
    <source>
        <strain evidence="8">SB41UT1</strain>
    </source>
</reference>
<keyword evidence="9" id="KW-1185">Reference proteome</keyword>
<protein>
    <recommendedName>
        <fullName evidence="6">TVP38/TMEM64 family membrane protein</fullName>
    </recommendedName>
</protein>
<dbReference type="InterPro" id="IPR032816">
    <property type="entry name" value="VTT_dom"/>
</dbReference>
<accession>A0A1X7AH49</accession>
<dbReference type="InterPro" id="IPR015414">
    <property type="entry name" value="TMEM64"/>
</dbReference>
<keyword evidence="4 6" id="KW-1133">Transmembrane helix</keyword>
<feature type="transmembrane region" description="Helical" evidence="6">
    <location>
        <begin position="170"/>
        <end position="191"/>
    </location>
</feature>
<proteinExistence type="inferred from homology"/>
<dbReference type="PANTHER" id="PTHR12677:SF59">
    <property type="entry name" value="GOLGI APPARATUS MEMBRANE PROTEIN TVP38-RELATED"/>
    <property type="match status" value="1"/>
</dbReference>
<dbReference type="OrthoDB" id="6194207at2"/>
<keyword evidence="3 6" id="KW-0812">Transmembrane</keyword>
<organism evidence="8 9">
    <name type="scientific">Parendozoicomonas haliclonae</name>
    <dbReference type="NCBI Taxonomy" id="1960125"/>
    <lineage>
        <taxon>Bacteria</taxon>
        <taxon>Pseudomonadati</taxon>
        <taxon>Pseudomonadota</taxon>
        <taxon>Gammaproteobacteria</taxon>
        <taxon>Oceanospirillales</taxon>
        <taxon>Endozoicomonadaceae</taxon>
        <taxon>Parendozoicomonas</taxon>
    </lineage>
</organism>
<feature type="transmembrane region" description="Helical" evidence="6">
    <location>
        <begin position="211"/>
        <end position="230"/>
    </location>
</feature>
<evidence type="ECO:0000313" key="8">
    <source>
        <dbReference type="EMBL" id="SMA40626.1"/>
    </source>
</evidence>
<name>A0A1X7AH49_9GAMM</name>
<dbReference type="Pfam" id="PF09335">
    <property type="entry name" value="VTT_dom"/>
    <property type="match status" value="1"/>
</dbReference>
<keyword evidence="5 6" id="KW-0472">Membrane</keyword>
<evidence type="ECO:0000313" key="9">
    <source>
        <dbReference type="Proteomes" id="UP000196573"/>
    </source>
</evidence>
<evidence type="ECO:0000256" key="4">
    <source>
        <dbReference type="ARBA" id="ARBA00022989"/>
    </source>
</evidence>
<dbReference type="PANTHER" id="PTHR12677">
    <property type="entry name" value="GOLGI APPARATUS MEMBRANE PROTEIN TVP38-RELATED"/>
    <property type="match status" value="1"/>
</dbReference>
<sequence length="240" mass="25757">MNVNNSPVKPSSMRSLLQENWRLASGMILFSGMPLIFSSVLAGWLLLNHESVSLWVADAGSTIVLLSGLTMAAGLTPTTFVAIVTGFFFGFQGVLFLIVAYIFASALGYGIGRLLDGGHFIHSLKTYPVAQKVAKDIAERPAAMLILARLSPALPFCLMNLLMSALKVPFVVYLLAGAAGMLPRTLLSLWIGSQSRDFLTLLESGGSQQEALWMGIGTVITVSALVWIVIRRVQKVIAAS</sequence>
<comment type="subcellular location">
    <subcellularLocation>
        <location evidence="1 6">Cell membrane</location>
        <topology evidence="1 6">Multi-pass membrane protein</topology>
    </subcellularLocation>
</comment>
<feature type="domain" description="VTT" evidence="7">
    <location>
        <begin position="77"/>
        <end position="193"/>
    </location>
</feature>
<comment type="similarity">
    <text evidence="6">Belongs to the TVP38/TMEM64 family.</text>
</comment>
<evidence type="ECO:0000256" key="2">
    <source>
        <dbReference type="ARBA" id="ARBA00022475"/>
    </source>
</evidence>
<dbReference type="Proteomes" id="UP000196573">
    <property type="component" value="Unassembled WGS sequence"/>
</dbReference>
<evidence type="ECO:0000256" key="6">
    <source>
        <dbReference type="RuleBase" id="RU366058"/>
    </source>
</evidence>
<evidence type="ECO:0000256" key="1">
    <source>
        <dbReference type="ARBA" id="ARBA00004651"/>
    </source>
</evidence>
<dbReference type="EMBL" id="FWPT01000002">
    <property type="protein sequence ID" value="SMA40626.1"/>
    <property type="molecule type" value="Genomic_DNA"/>
</dbReference>
<evidence type="ECO:0000256" key="3">
    <source>
        <dbReference type="ARBA" id="ARBA00022692"/>
    </source>
</evidence>
<gene>
    <name evidence="8" type="ORF">EHSB41UT_01215</name>
</gene>